<dbReference type="InterPro" id="IPR050649">
    <property type="entry name" value="Paired_Homeobox_TFs"/>
</dbReference>
<evidence type="ECO:0000256" key="2">
    <source>
        <dbReference type="PROSITE-ProRule" id="PRU00108"/>
    </source>
</evidence>
<evidence type="ECO:0000256" key="3">
    <source>
        <dbReference type="RuleBase" id="RU000682"/>
    </source>
</evidence>
<organism evidence="5 6">
    <name type="scientific">Heterodera schachtii</name>
    <name type="common">Sugarbeet cyst nematode worm</name>
    <name type="synonym">Tylenchus schachtii</name>
    <dbReference type="NCBI Taxonomy" id="97005"/>
    <lineage>
        <taxon>Eukaryota</taxon>
        <taxon>Metazoa</taxon>
        <taxon>Ecdysozoa</taxon>
        <taxon>Nematoda</taxon>
        <taxon>Chromadorea</taxon>
        <taxon>Rhabditida</taxon>
        <taxon>Tylenchina</taxon>
        <taxon>Tylenchomorpha</taxon>
        <taxon>Tylenchoidea</taxon>
        <taxon>Heteroderidae</taxon>
        <taxon>Heteroderinae</taxon>
        <taxon>Heterodera</taxon>
    </lineage>
</organism>
<dbReference type="PANTHER" id="PTHR24329">
    <property type="entry name" value="HOMEOBOX PROTEIN ARISTALESS"/>
    <property type="match status" value="1"/>
</dbReference>
<sequence length="242" mass="27836">MMVQQNFSADKTSKLENEFAKTMCPSVSVRTQLAKETGLTEKQIKQWFDERRSVWKICFDAFLDDQCDIEENENALQKYNRQQTEFKHYQLSKLKNMFVKDHFPDIFMIKELAKETGLTEEQIEKWFKSAQAKYSRHNNKEHQSLMMLKQNTAVAGAKVCVDCGQRIVHQTVPQSQPNANAIDITSVGCTSVSAVRGRAKCRHLFWRAVTFPVNAIAKLVKKVRSAKCALANKVKRGKNEKK</sequence>
<dbReference type="SMART" id="SM00389">
    <property type="entry name" value="HOX"/>
    <property type="match status" value="2"/>
</dbReference>
<comment type="subcellular location">
    <subcellularLocation>
        <location evidence="1 2 3">Nucleus</location>
    </subcellularLocation>
</comment>
<proteinExistence type="predicted"/>
<dbReference type="EMBL" id="JBICCN010000037">
    <property type="protein sequence ID" value="KAL3099916.1"/>
    <property type="molecule type" value="Genomic_DNA"/>
</dbReference>
<feature type="domain" description="Homeobox" evidence="4">
    <location>
        <begin position="77"/>
        <end position="137"/>
    </location>
</feature>
<dbReference type="Proteomes" id="UP001620645">
    <property type="component" value="Unassembled WGS sequence"/>
</dbReference>
<dbReference type="PANTHER" id="PTHR24329:SF543">
    <property type="entry name" value="FI01017P-RELATED"/>
    <property type="match status" value="1"/>
</dbReference>
<protein>
    <recommendedName>
        <fullName evidence="4">Homeobox domain-containing protein</fullName>
    </recommendedName>
</protein>
<dbReference type="CDD" id="cd00086">
    <property type="entry name" value="homeodomain"/>
    <property type="match status" value="2"/>
</dbReference>
<dbReference type="Pfam" id="PF00046">
    <property type="entry name" value="Homeodomain"/>
    <property type="match status" value="2"/>
</dbReference>
<dbReference type="InterPro" id="IPR001356">
    <property type="entry name" value="HD"/>
</dbReference>
<keyword evidence="2 3" id="KW-0371">Homeobox</keyword>
<evidence type="ECO:0000313" key="6">
    <source>
        <dbReference type="Proteomes" id="UP001620645"/>
    </source>
</evidence>
<keyword evidence="6" id="KW-1185">Reference proteome</keyword>
<evidence type="ECO:0000259" key="4">
    <source>
        <dbReference type="PROSITE" id="PS50071"/>
    </source>
</evidence>
<feature type="DNA-binding region" description="Homeobox" evidence="2">
    <location>
        <begin position="3"/>
        <end position="59"/>
    </location>
</feature>
<dbReference type="GO" id="GO:0003677">
    <property type="term" value="F:DNA binding"/>
    <property type="evidence" value="ECO:0007669"/>
    <property type="project" value="UniProtKB-UniRule"/>
</dbReference>
<dbReference type="InterPro" id="IPR009057">
    <property type="entry name" value="Homeodomain-like_sf"/>
</dbReference>
<accession>A0ABD2KAK9</accession>
<reference evidence="5 6" key="1">
    <citation type="submission" date="2024-10" db="EMBL/GenBank/DDBJ databases">
        <authorList>
            <person name="Kim D."/>
        </authorList>
    </citation>
    <scope>NUCLEOTIDE SEQUENCE [LARGE SCALE GENOMIC DNA]</scope>
    <source>
        <strain evidence="5">Taebaek</strain>
    </source>
</reference>
<dbReference type="Gene3D" id="1.10.10.60">
    <property type="entry name" value="Homeodomain-like"/>
    <property type="match status" value="2"/>
</dbReference>
<feature type="DNA-binding region" description="Homeobox" evidence="2">
    <location>
        <begin position="79"/>
        <end position="138"/>
    </location>
</feature>
<evidence type="ECO:0000256" key="1">
    <source>
        <dbReference type="ARBA" id="ARBA00004123"/>
    </source>
</evidence>
<name>A0ABD2KAK9_HETSC</name>
<dbReference type="AlphaFoldDB" id="A0ABD2KAK9"/>
<keyword evidence="2 3" id="KW-0238">DNA-binding</keyword>
<dbReference type="GO" id="GO:0005634">
    <property type="term" value="C:nucleus"/>
    <property type="evidence" value="ECO:0007669"/>
    <property type="project" value="UniProtKB-SubCell"/>
</dbReference>
<dbReference type="SUPFAM" id="SSF46689">
    <property type="entry name" value="Homeodomain-like"/>
    <property type="match status" value="2"/>
</dbReference>
<gene>
    <name evidence="5" type="ORF">niasHS_001842</name>
</gene>
<keyword evidence="2 3" id="KW-0539">Nucleus</keyword>
<dbReference type="PROSITE" id="PS50071">
    <property type="entry name" value="HOMEOBOX_2"/>
    <property type="match status" value="2"/>
</dbReference>
<evidence type="ECO:0000313" key="5">
    <source>
        <dbReference type="EMBL" id="KAL3099916.1"/>
    </source>
</evidence>
<comment type="caution">
    <text evidence="5">The sequence shown here is derived from an EMBL/GenBank/DDBJ whole genome shotgun (WGS) entry which is preliminary data.</text>
</comment>
<feature type="domain" description="Homeobox" evidence="4">
    <location>
        <begin position="1"/>
        <end position="58"/>
    </location>
</feature>